<dbReference type="Gene3D" id="1.10.357.150">
    <property type="match status" value="1"/>
</dbReference>
<dbReference type="Gene3D" id="3.30.1520.10">
    <property type="entry name" value="Phox-like domain"/>
    <property type="match status" value="1"/>
</dbReference>
<name>A0A8H3CG96_9AGAM</name>
<evidence type="ECO:0000256" key="2">
    <source>
        <dbReference type="ARBA" id="ARBA00010883"/>
    </source>
</evidence>
<proteinExistence type="inferred from homology"/>
<dbReference type="InterPro" id="IPR036871">
    <property type="entry name" value="PX_dom_sf"/>
</dbReference>
<feature type="region of interest" description="Disordered" evidence="9">
    <location>
        <begin position="1786"/>
        <end position="1811"/>
    </location>
</feature>
<feature type="compositionally biased region" description="Acidic residues" evidence="9">
    <location>
        <begin position="599"/>
        <end position="613"/>
    </location>
</feature>
<feature type="region of interest" description="Disordered" evidence="9">
    <location>
        <begin position="439"/>
        <end position="652"/>
    </location>
</feature>
<evidence type="ECO:0000256" key="3">
    <source>
        <dbReference type="ARBA" id="ARBA00022448"/>
    </source>
</evidence>
<keyword evidence="3" id="KW-0813">Transport</keyword>
<reference evidence="11" key="1">
    <citation type="submission" date="2021-01" db="EMBL/GenBank/DDBJ databases">
        <authorList>
            <person name="Kaushik A."/>
        </authorList>
    </citation>
    <scope>NUCLEOTIDE SEQUENCE</scope>
    <source>
        <strain evidence="11">AG6-10EEA</strain>
    </source>
</reference>
<dbReference type="Proteomes" id="UP000663853">
    <property type="component" value="Unassembled WGS sequence"/>
</dbReference>
<dbReference type="GO" id="GO:0006914">
    <property type="term" value="P:autophagy"/>
    <property type="evidence" value="ECO:0007669"/>
    <property type="project" value="UniProtKB-KW"/>
</dbReference>
<dbReference type="Pfam" id="PF00787">
    <property type="entry name" value="PX"/>
    <property type="match status" value="1"/>
</dbReference>
<dbReference type="CDD" id="cd06867">
    <property type="entry name" value="PX_SNX41_42"/>
    <property type="match status" value="1"/>
</dbReference>
<organism evidence="11 12">
    <name type="scientific">Rhizoctonia solani</name>
    <dbReference type="NCBI Taxonomy" id="456999"/>
    <lineage>
        <taxon>Eukaryota</taxon>
        <taxon>Fungi</taxon>
        <taxon>Dikarya</taxon>
        <taxon>Basidiomycota</taxon>
        <taxon>Agaricomycotina</taxon>
        <taxon>Agaricomycetes</taxon>
        <taxon>Cantharellales</taxon>
        <taxon>Ceratobasidiaceae</taxon>
        <taxon>Rhizoctonia</taxon>
    </lineage>
</organism>
<feature type="compositionally biased region" description="Polar residues" evidence="9">
    <location>
        <begin position="1592"/>
        <end position="1602"/>
    </location>
</feature>
<feature type="compositionally biased region" description="Basic and acidic residues" evidence="9">
    <location>
        <begin position="1786"/>
        <end position="1797"/>
    </location>
</feature>
<feature type="compositionally biased region" description="Polar residues" evidence="9">
    <location>
        <begin position="765"/>
        <end position="777"/>
    </location>
</feature>
<dbReference type="GO" id="GO:0042147">
    <property type="term" value="P:retrograde transport, endosome to Golgi"/>
    <property type="evidence" value="ECO:0007669"/>
    <property type="project" value="InterPro"/>
</dbReference>
<dbReference type="PANTHER" id="PTHR46979:SF2">
    <property type="entry name" value="SORTING NEXIN-41"/>
    <property type="match status" value="1"/>
</dbReference>
<dbReference type="GO" id="GO:0005829">
    <property type="term" value="C:cytosol"/>
    <property type="evidence" value="ECO:0007669"/>
    <property type="project" value="GOC"/>
</dbReference>
<dbReference type="InterPro" id="IPR001683">
    <property type="entry name" value="PX_dom"/>
</dbReference>
<dbReference type="SUPFAM" id="SSF64268">
    <property type="entry name" value="PX domain"/>
    <property type="match status" value="1"/>
</dbReference>
<comment type="caution">
    <text evidence="11">The sequence shown here is derived from an EMBL/GenBank/DDBJ whole genome shotgun (WGS) entry which is preliminary data.</text>
</comment>
<gene>
    <name evidence="11" type="ORF">RDB_LOCUS90321</name>
</gene>
<feature type="compositionally biased region" description="Polar residues" evidence="9">
    <location>
        <begin position="1556"/>
        <end position="1577"/>
    </location>
</feature>
<dbReference type="SMART" id="SM00312">
    <property type="entry name" value="PX"/>
    <property type="match status" value="1"/>
</dbReference>
<feature type="compositionally biased region" description="Acidic residues" evidence="9">
    <location>
        <begin position="445"/>
        <end position="454"/>
    </location>
</feature>
<feature type="region of interest" description="Disordered" evidence="9">
    <location>
        <begin position="1660"/>
        <end position="1689"/>
    </location>
</feature>
<keyword evidence="5" id="KW-0653">Protein transport</keyword>
<feature type="compositionally biased region" description="Pro residues" evidence="9">
    <location>
        <begin position="749"/>
        <end position="759"/>
    </location>
</feature>
<dbReference type="Gene3D" id="1.20.1270.60">
    <property type="entry name" value="Arfaptin homology (AH) domain/BAR domain"/>
    <property type="match status" value="2"/>
</dbReference>
<feature type="compositionally biased region" description="Basic and acidic residues" evidence="9">
    <location>
        <begin position="1529"/>
        <end position="1538"/>
    </location>
</feature>
<dbReference type="InterPro" id="IPR046362">
    <property type="entry name" value="Zw10/DSL1_C_sf"/>
</dbReference>
<evidence type="ECO:0000256" key="9">
    <source>
        <dbReference type="SAM" id="MobiDB-lite"/>
    </source>
</evidence>
<dbReference type="GO" id="GO:0010008">
    <property type="term" value="C:endosome membrane"/>
    <property type="evidence" value="ECO:0007669"/>
    <property type="project" value="UniProtKB-SubCell"/>
</dbReference>
<dbReference type="Pfam" id="PF22766">
    <property type="entry name" value="ZW10_C2"/>
    <property type="match status" value="1"/>
</dbReference>
<sequence>MAFVVPQHLPRAAFGQGSSYGSSTSHSEPILRKLAEVTRESLTSTEASKWVKEIQNDIEDTKTRVHRCIHKNLPAFERQLASAKQIKDGLDELTSGADDLTSQVQRPQTGLLPTVLATLSAHSTLAQDAQDIKVLQAALIHLAQCRDEFKTLSTLVESGHLPAAVLKSEEAQALIQSAPQPLGRSAVMKDLSRMARVLGDRVQEQLGDAYSRAVAVTTFPTGVTIVVLPRITIRDSNNSVTLSELFASLEASSLQEHLSTLRKDVLARALEPALIKPSRLDVSTEDATLTIDHRIPSDSDTTSLTQQAQEALQHTESIITFLHDTLFPVLPSKETFAAQLAGPIAQALVKHVLRASIPRSGSLKDIPDFIRVTELAVEVEEALFNMGLRSGEVREWAQAAPLHYERLRRENLVQHARGAVLEHDGTAVVVTRIIAREEDKKEATQEETEDDPWAFEEPTPATASSVPIIATPAPKPQLQTTAPPEHPVSAPAPPPAGCTTGELPKAASPPPEDTEADGWGFDDEEPETIKPQKAPDNAPAPDSARADTSEDEPDVEVYAGTSQSEAETSERGGGTSHPTELLSAPQSDVEIVNTTQSSEESDPWDDDPWAESEEEKKEESRPVSIPRSKSPAPTLSPTTAPEPPKSEPASPVINAPVPAVIEIPPSPAVKAPAPRVARGLQRFAQKNRGSGASSPAVSNSSPTASFAPSSAFGTAPSSAFPTSATSHASPSKPNQPLPSSSSSAAFTPSEPPKIAPPVTPAMRRAQQQAKVASQTPTRAAPGHSPLASPTKKWNALTQDDRSSSVGSVSGLFGPDSNQRRYAGSEVGSQVGRYAGSEVGSQVGSVVGSQVGAGSLVGIGSQVGARSQVGGASQVGAFTSAASLEQTVSAPAPAAKQEPITETYMVSTKAQKILAHAEDALKEGKELVLSNIFPPGTTPTPGTLILGCIPSFFDLFRALVPVAHGGPMAASAGIAMRFSNDCFYMSEEIGRIIAGLPTGAVGEGVHPKLREVQEKLKVFSESWFEEVLDNEKLAIAKYLESTEGFRDMQDQTRYQECRRAVTRCTHAIAKFSRDTKPVLSFAKYHLALGTLVEDILSRLTEDILSMHDIPETESHRLHDICKLMHAFESLFTSGGESASTVSHYVPSWFKYSYLSELLEASLADIRHLFDIGALVDFSEQDLAHLVHIGNLQISSDNENEHARTAHGDDDGPAHGYGIQQGQGEDCCARAQWLHSGDEPEIIITDAQKSSEGAGSVYIAYVIRSGNTETRRRYSEFESLRNTLSKLYPTLIIPPIPSKQTIGDYAIKQSKAKEDASLIARRRRMLQLFLNRIARHPILSNDHVFHRFLERDVSWSEVLNSPPITLLPKNILKAPAHNPLEPSAAHDALPVPSPSHPLRHPDQRFLDSESFTQKFEAHLAGPLEKVTRRTSKRWAEYAHDTAELGAALNALSLSLPPHESDAVERTGQAVDAAYVDATKLVQAIEAGWTEPLREYAMFAGIIRRLLVYRHQKHVQYEMTLENLESKRETLEEYERSEAEAQRLQSALSAATAPKRPSPSLTPNNPTVALPSPSANTGNEGPSPRPGASPAPSADSLTQSPTQLSIPDPDDFNTQSAWGGDDGPSWGQGARSQAWANRISSGLSSTIGAATNAAANAASSVTGTGSEATLPAPSPSIGTNRATSPMHKRGGSSAKGFLNALSHSFQGIMDVDPEAARRNGISRTKDGISQLEDALFAATQDLKYASSTIQADLDRFQRQKVADIRDMCIAMATAHRDWAKNNLQAWEEAKKEVTKIEPHPNHPPVGISDVPKSP</sequence>
<dbReference type="EMBL" id="CAJMXA010002498">
    <property type="protein sequence ID" value="CAE6482280.1"/>
    <property type="molecule type" value="Genomic_DNA"/>
</dbReference>
<keyword evidence="7" id="KW-0446">Lipid-binding</keyword>
<feature type="region of interest" description="Disordered" evidence="9">
    <location>
        <begin position="1529"/>
        <end position="1629"/>
    </location>
</feature>
<keyword evidence="4" id="KW-0967">Endosome</keyword>
<evidence type="ECO:0000256" key="7">
    <source>
        <dbReference type="ARBA" id="ARBA00023121"/>
    </source>
</evidence>
<accession>A0A8H3CG96</accession>
<dbReference type="GO" id="GO:0015031">
    <property type="term" value="P:protein transport"/>
    <property type="evidence" value="ECO:0007669"/>
    <property type="project" value="UniProtKB-KW"/>
</dbReference>
<dbReference type="PANTHER" id="PTHR46979">
    <property type="entry name" value="SORTING NEXIN-41"/>
    <property type="match status" value="1"/>
</dbReference>
<evidence type="ECO:0000313" key="11">
    <source>
        <dbReference type="EMBL" id="CAE6482280.1"/>
    </source>
</evidence>
<evidence type="ECO:0000313" key="12">
    <source>
        <dbReference type="Proteomes" id="UP000663853"/>
    </source>
</evidence>
<dbReference type="PROSITE" id="PS50195">
    <property type="entry name" value="PX"/>
    <property type="match status" value="1"/>
</dbReference>
<dbReference type="InterPro" id="IPR044106">
    <property type="entry name" value="PX_Snx41/Atg20"/>
</dbReference>
<dbReference type="InterPro" id="IPR051079">
    <property type="entry name" value="Sorting_Nexin_Autophagy"/>
</dbReference>
<feature type="compositionally biased region" description="Low complexity" evidence="9">
    <location>
        <begin position="689"/>
        <end position="748"/>
    </location>
</feature>
<dbReference type="InterPro" id="IPR027267">
    <property type="entry name" value="AH/BAR_dom_sf"/>
</dbReference>
<feature type="compositionally biased region" description="Low complexity" evidence="9">
    <location>
        <begin position="668"/>
        <end position="678"/>
    </location>
</feature>
<comment type="similarity">
    <text evidence="2">Belongs to the sorting nexin family.</text>
</comment>
<dbReference type="GO" id="GO:0035091">
    <property type="term" value="F:phosphatidylinositol binding"/>
    <property type="evidence" value="ECO:0007669"/>
    <property type="project" value="InterPro"/>
</dbReference>
<evidence type="ECO:0000256" key="5">
    <source>
        <dbReference type="ARBA" id="ARBA00022927"/>
    </source>
</evidence>
<evidence type="ECO:0000256" key="1">
    <source>
        <dbReference type="ARBA" id="ARBA00004481"/>
    </source>
</evidence>
<feature type="compositionally biased region" description="Pro residues" evidence="9">
    <location>
        <begin position="484"/>
        <end position="496"/>
    </location>
</feature>
<protein>
    <recommendedName>
        <fullName evidence="10">PX domain-containing protein</fullName>
    </recommendedName>
</protein>
<evidence type="ECO:0000256" key="4">
    <source>
        <dbReference type="ARBA" id="ARBA00022753"/>
    </source>
</evidence>
<keyword evidence="6" id="KW-0072">Autophagy</keyword>
<feature type="compositionally biased region" description="Acidic residues" evidence="9">
    <location>
        <begin position="512"/>
        <end position="526"/>
    </location>
</feature>
<evidence type="ECO:0000256" key="6">
    <source>
        <dbReference type="ARBA" id="ARBA00023006"/>
    </source>
</evidence>
<keyword evidence="8" id="KW-0472">Membrane</keyword>
<comment type="subcellular location">
    <subcellularLocation>
        <location evidence="1">Endosome membrane</location>
        <topology evidence="1">Peripheral membrane protein</topology>
    </subcellularLocation>
</comment>
<feature type="compositionally biased region" description="Low complexity" evidence="9">
    <location>
        <begin position="630"/>
        <end position="639"/>
    </location>
</feature>
<evidence type="ECO:0000256" key="8">
    <source>
        <dbReference type="ARBA" id="ARBA00023136"/>
    </source>
</evidence>
<dbReference type="InterPro" id="IPR055148">
    <property type="entry name" value="ZW10_C_2"/>
</dbReference>
<evidence type="ECO:0000259" key="10">
    <source>
        <dbReference type="PROSITE" id="PS50195"/>
    </source>
</evidence>
<feature type="domain" description="PX" evidence="10">
    <location>
        <begin position="1234"/>
        <end position="1353"/>
    </location>
</feature>
<feature type="region of interest" description="Disordered" evidence="9">
    <location>
        <begin position="664"/>
        <end position="823"/>
    </location>
</feature>